<feature type="domain" description="VOC" evidence="1">
    <location>
        <begin position="7"/>
        <end position="145"/>
    </location>
</feature>
<sequence>MARHLSGIDHFVIAVRDLDAARDDFTRMGFSLTPRGYHSVGSENHCAMFGNGYLELLTVRRPHPVTAYFSRFLEHGDGAAAMVVATGDAQALYRDWCAAGLPAEAPVSLSRPVLGARGNALAHFKIVQLDLSYTPGGLVYACEHLTPELTHQPQQAGHPNGVTSLAAVTIDIAAGQLSRAAERYERVLASSACAIDETVRLVPCADVDVRLQERDRATSQEVAPRALPYLSSLTFNVESLELIAETLRRNGVACERGDGMLSIPGALAHGVTLRFIARR</sequence>
<dbReference type="PANTHER" id="PTHR40265">
    <property type="entry name" value="BLL2707 PROTEIN"/>
    <property type="match status" value="1"/>
</dbReference>
<gene>
    <name evidence="2" type="ORF">C0Z18_30625</name>
</gene>
<evidence type="ECO:0000313" key="2">
    <source>
        <dbReference type="EMBL" id="PMS14606.1"/>
    </source>
</evidence>
<dbReference type="Pfam" id="PF13468">
    <property type="entry name" value="Glyoxalase_3"/>
    <property type="match status" value="1"/>
</dbReference>
<dbReference type="PANTHER" id="PTHR40265:SF1">
    <property type="entry name" value="GLYOXALASE-LIKE DOMAIN-CONTAINING PROTEIN"/>
    <property type="match status" value="1"/>
</dbReference>
<dbReference type="Gene3D" id="3.10.180.10">
    <property type="entry name" value="2,3-Dihydroxybiphenyl 1,2-Dioxygenase, domain 1"/>
    <property type="match status" value="1"/>
</dbReference>
<name>A0A2N7VBS0_9BURK</name>
<dbReference type="InterPro" id="IPR037523">
    <property type="entry name" value="VOC_core"/>
</dbReference>
<dbReference type="PROSITE" id="PS51819">
    <property type="entry name" value="VOC"/>
    <property type="match status" value="1"/>
</dbReference>
<proteinExistence type="predicted"/>
<evidence type="ECO:0000313" key="3">
    <source>
        <dbReference type="Proteomes" id="UP000235616"/>
    </source>
</evidence>
<organism evidence="2 3">
    <name type="scientific">Trinickia dabaoshanensis</name>
    <dbReference type="NCBI Taxonomy" id="564714"/>
    <lineage>
        <taxon>Bacteria</taxon>
        <taxon>Pseudomonadati</taxon>
        <taxon>Pseudomonadota</taxon>
        <taxon>Betaproteobacteria</taxon>
        <taxon>Burkholderiales</taxon>
        <taxon>Burkholderiaceae</taxon>
        <taxon>Trinickia</taxon>
    </lineage>
</organism>
<dbReference type="Proteomes" id="UP000235616">
    <property type="component" value="Unassembled WGS sequence"/>
</dbReference>
<dbReference type="InterPro" id="IPR029068">
    <property type="entry name" value="Glyas_Bleomycin-R_OHBP_Dase"/>
</dbReference>
<dbReference type="InterPro" id="IPR025870">
    <property type="entry name" value="Glyoxalase-like_dom"/>
</dbReference>
<dbReference type="SUPFAM" id="SSF54593">
    <property type="entry name" value="Glyoxalase/Bleomycin resistance protein/Dihydroxybiphenyl dioxygenase"/>
    <property type="match status" value="1"/>
</dbReference>
<evidence type="ECO:0000259" key="1">
    <source>
        <dbReference type="PROSITE" id="PS51819"/>
    </source>
</evidence>
<dbReference type="RefSeq" id="WP_102649207.1">
    <property type="nucleotide sequence ID" value="NZ_PNYA01000042.1"/>
</dbReference>
<comment type="caution">
    <text evidence="2">The sequence shown here is derived from an EMBL/GenBank/DDBJ whole genome shotgun (WGS) entry which is preliminary data.</text>
</comment>
<keyword evidence="3" id="KW-1185">Reference proteome</keyword>
<dbReference type="OrthoDB" id="9812467at2"/>
<reference evidence="2 3" key="1">
    <citation type="submission" date="2018-01" db="EMBL/GenBank/DDBJ databases">
        <title>Whole genome analyses suggest that Burkholderia sensu lato contains two further novel genera in the rhizoxinica-symbiotica group Mycetohabitans gen. nov., and Trinickia gen. nov.: implications for the evolution of diazotrophy and nodulation in the Burkholderiaceae.</title>
        <authorList>
            <person name="Estrada-de los Santos P."/>
            <person name="Palmer M."/>
            <person name="Chavez-Ramirez B."/>
            <person name="Beukes C."/>
            <person name="Steenkamp E.T."/>
            <person name="Hirsch A.M."/>
            <person name="Manyaka P."/>
            <person name="Maluk M."/>
            <person name="Lafos M."/>
            <person name="Crook M."/>
            <person name="Gross E."/>
            <person name="Simon M.F."/>
            <person name="Bueno dos Reis Junior F."/>
            <person name="Poole P.S."/>
            <person name="Venter S.N."/>
            <person name="James E.K."/>
        </authorList>
    </citation>
    <scope>NUCLEOTIDE SEQUENCE [LARGE SCALE GENOMIC DNA]</scope>
    <source>
        <strain evidence="2 3">GIMN1.004</strain>
    </source>
</reference>
<protein>
    <submittedName>
        <fullName evidence="2">VOC family protein</fullName>
    </submittedName>
</protein>
<dbReference type="EMBL" id="PNYA01000042">
    <property type="protein sequence ID" value="PMS14606.1"/>
    <property type="molecule type" value="Genomic_DNA"/>
</dbReference>
<accession>A0A2N7VBS0</accession>
<dbReference type="AlphaFoldDB" id="A0A2N7VBS0"/>